<dbReference type="AlphaFoldDB" id="A0A1E3HF55"/>
<dbReference type="RefSeq" id="XP_018989923.1">
    <property type="nucleotide sequence ID" value="XM_019142280.1"/>
</dbReference>
<evidence type="ECO:0000256" key="7">
    <source>
        <dbReference type="ARBA" id="ARBA00022490"/>
    </source>
</evidence>
<protein>
    <recommendedName>
        <fullName evidence="5">Probable RNA polymerase II nuclear localization protein SLC7A6OS</fullName>
    </recommendedName>
</protein>
<feature type="compositionally biased region" description="Acidic residues" evidence="10">
    <location>
        <begin position="312"/>
        <end position="321"/>
    </location>
</feature>
<comment type="subcellular location">
    <subcellularLocation>
        <location evidence="3">Cytoplasm</location>
    </subcellularLocation>
    <subcellularLocation>
        <location evidence="2">Nucleus</location>
    </subcellularLocation>
</comment>
<name>A0A1E3HF55_9TREE</name>
<dbReference type="GeneID" id="30158839"/>
<evidence type="ECO:0000256" key="8">
    <source>
        <dbReference type="ARBA" id="ARBA00022927"/>
    </source>
</evidence>
<reference evidence="12 13" key="1">
    <citation type="submission" date="2016-06" db="EMBL/GenBank/DDBJ databases">
        <title>Evolution of pathogenesis and genome organization in the Tremellales.</title>
        <authorList>
            <person name="Cuomo C."/>
            <person name="Litvintseva A."/>
            <person name="Heitman J."/>
            <person name="Chen Y."/>
            <person name="Sun S."/>
            <person name="Springer D."/>
            <person name="Dromer F."/>
            <person name="Young S."/>
            <person name="Zeng Q."/>
            <person name="Chapman S."/>
            <person name="Gujja S."/>
            <person name="Saif S."/>
            <person name="Birren B."/>
        </authorList>
    </citation>
    <scope>NUCLEOTIDE SEQUENCE [LARGE SCALE GENOMIC DNA]</scope>
    <source>
        <strain evidence="12 13">CBS 6039</strain>
    </source>
</reference>
<feature type="region of interest" description="Disordered" evidence="10">
    <location>
        <begin position="260"/>
        <end position="351"/>
    </location>
</feature>
<keyword evidence="6" id="KW-0813">Transport</keyword>
<dbReference type="InterPro" id="IPR013883">
    <property type="entry name" value="TF_Iwr1_dom"/>
</dbReference>
<feature type="domain" description="Transcription factor Iwr1" evidence="11">
    <location>
        <begin position="246"/>
        <end position="315"/>
    </location>
</feature>
<keyword evidence="8" id="KW-0653">Protein transport</keyword>
<evidence type="ECO:0000256" key="3">
    <source>
        <dbReference type="ARBA" id="ARBA00004496"/>
    </source>
</evidence>
<dbReference type="PANTHER" id="PTHR31196:SF2">
    <property type="entry name" value="RNA POLYMERASE II NUCLEAR LOCALIZATION PROTEIN SLC7A6OS-RELATED"/>
    <property type="match status" value="1"/>
</dbReference>
<evidence type="ECO:0000256" key="9">
    <source>
        <dbReference type="ARBA" id="ARBA00023242"/>
    </source>
</evidence>
<evidence type="ECO:0000313" key="12">
    <source>
        <dbReference type="EMBL" id="ODN74061.1"/>
    </source>
</evidence>
<feature type="compositionally biased region" description="Acidic residues" evidence="10">
    <location>
        <begin position="329"/>
        <end position="344"/>
    </location>
</feature>
<dbReference type="PANTHER" id="PTHR31196">
    <property type="entry name" value="RNA POLYMERASE II NUCLEAR LOCALIZATION PROTEIN SLC7A6OS-RELATED"/>
    <property type="match status" value="1"/>
</dbReference>
<dbReference type="InterPro" id="IPR040218">
    <property type="entry name" value="SLC7A6OS"/>
</dbReference>
<dbReference type="OrthoDB" id="6255506at2759"/>
<sequence length="351" mass="38690">MDIDPSYPLSPAPHPSSYTVLRIKRKATEPALSSLVIQDESRAKRRRDIAGRPRGVFRLADTVPGTWIGEGEEGKVLKTRIQGLLSSGASPSPITSPPVKSPTAEPPAPSLSHPTYSSAQLPPLDLPSSHEPASTSAQTVPPVAQPVQPPVERRSSQARAQMQYRVIPPMSPRTKAMMPPRLITAAETEGRDPALVFVDAQAVEDARRKNDIEEDKEVAAFLPMLQEYLKLEEEAKQQAAKEESNDDWVYDLYYRDTSGSVPLDLGVGDGVSIGQLLGLEDGSPPSSVSGSEPEDEADEDSNDEDYYRNDYPEDEDADEDMMGFRGGDDDSDWSEEEQEDDYDRDEWGYRD</sequence>
<feature type="region of interest" description="Disordered" evidence="10">
    <location>
        <begin position="80"/>
        <end position="177"/>
    </location>
</feature>
<evidence type="ECO:0000256" key="6">
    <source>
        <dbReference type="ARBA" id="ARBA00022448"/>
    </source>
</evidence>
<proteinExistence type="inferred from homology"/>
<keyword evidence="13" id="KW-1185">Reference proteome</keyword>
<dbReference type="GO" id="GO:0005737">
    <property type="term" value="C:cytoplasm"/>
    <property type="evidence" value="ECO:0007669"/>
    <property type="project" value="UniProtKB-SubCell"/>
</dbReference>
<evidence type="ECO:0000256" key="4">
    <source>
        <dbReference type="ARBA" id="ARBA00010218"/>
    </source>
</evidence>
<feature type="compositionally biased region" description="Acidic residues" evidence="10">
    <location>
        <begin position="292"/>
        <end position="304"/>
    </location>
</feature>
<dbReference type="GO" id="GO:0032502">
    <property type="term" value="P:developmental process"/>
    <property type="evidence" value="ECO:0007669"/>
    <property type="project" value="TreeGrafter"/>
</dbReference>
<evidence type="ECO:0000256" key="5">
    <source>
        <dbReference type="ARBA" id="ARBA00017036"/>
    </source>
</evidence>
<feature type="compositionally biased region" description="Low complexity" evidence="10">
    <location>
        <begin position="280"/>
        <end position="291"/>
    </location>
</feature>
<evidence type="ECO:0000256" key="2">
    <source>
        <dbReference type="ARBA" id="ARBA00004123"/>
    </source>
</evidence>
<feature type="compositionally biased region" description="Pro residues" evidence="10">
    <location>
        <begin position="94"/>
        <end position="109"/>
    </location>
</feature>
<dbReference type="Proteomes" id="UP000094065">
    <property type="component" value="Unassembled WGS sequence"/>
</dbReference>
<comment type="caution">
    <text evidence="12">The sequence shown here is derived from an EMBL/GenBank/DDBJ whole genome shotgun (WGS) entry which is preliminary data.</text>
</comment>
<feature type="compositionally biased region" description="Polar residues" evidence="10">
    <location>
        <begin position="84"/>
        <end position="93"/>
    </location>
</feature>
<evidence type="ECO:0000313" key="13">
    <source>
        <dbReference type="Proteomes" id="UP000094065"/>
    </source>
</evidence>
<dbReference type="GO" id="GO:0015031">
    <property type="term" value="P:protein transport"/>
    <property type="evidence" value="ECO:0007669"/>
    <property type="project" value="UniProtKB-KW"/>
</dbReference>
<dbReference type="Pfam" id="PF08574">
    <property type="entry name" value="Iwr1"/>
    <property type="match status" value="1"/>
</dbReference>
<accession>A0A1E3HF55</accession>
<comment type="similarity">
    <text evidence="4">Belongs to the IWR1/SLC7A6OS family.</text>
</comment>
<organism evidence="12 13">
    <name type="scientific">Cryptococcus amylolentus CBS 6039</name>
    <dbReference type="NCBI Taxonomy" id="1295533"/>
    <lineage>
        <taxon>Eukaryota</taxon>
        <taxon>Fungi</taxon>
        <taxon>Dikarya</taxon>
        <taxon>Basidiomycota</taxon>
        <taxon>Agaricomycotina</taxon>
        <taxon>Tremellomycetes</taxon>
        <taxon>Tremellales</taxon>
        <taxon>Cryptococcaceae</taxon>
        <taxon>Cryptococcus</taxon>
    </lineage>
</organism>
<dbReference type="PRINTS" id="PR01217">
    <property type="entry name" value="PRICHEXTENSN"/>
</dbReference>
<dbReference type="STRING" id="1295533.A0A1E3HF55"/>
<comment type="function">
    <text evidence="1">Directs RNA polymerase II nuclear import.</text>
</comment>
<gene>
    <name evidence="12" type="ORF">L202_07530</name>
</gene>
<evidence type="ECO:0000256" key="10">
    <source>
        <dbReference type="SAM" id="MobiDB-lite"/>
    </source>
</evidence>
<dbReference type="GO" id="GO:0005634">
    <property type="term" value="C:nucleus"/>
    <property type="evidence" value="ECO:0007669"/>
    <property type="project" value="UniProtKB-SubCell"/>
</dbReference>
<evidence type="ECO:0000259" key="11">
    <source>
        <dbReference type="Pfam" id="PF08574"/>
    </source>
</evidence>
<dbReference type="EMBL" id="AWGJ01000012">
    <property type="protein sequence ID" value="ODN74061.1"/>
    <property type="molecule type" value="Genomic_DNA"/>
</dbReference>
<keyword evidence="9" id="KW-0539">Nucleus</keyword>
<keyword evidence="7" id="KW-0963">Cytoplasm</keyword>
<evidence type="ECO:0000256" key="1">
    <source>
        <dbReference type="ARBA" id="ARBA00003202"/>
    </source>
</evidence>